<dbReference type="RefSeq" id="WP_006840913.1">
    <property type="nucleotide sequence ID" value="NZ_GG667195.1"/>
</dbReference>
<dbReference type="PROSITE" id="PS51257">
    <property type="entry name" value="PROKAR_LIPOPROTEIN"/>
    <property type="match status" value="1"/>
</dbReference>
<feature type="signal peptide" evidence="1">
    <location>
        <begin position="1"/>
        <end position="18"/>
    </location>
</feature>
<reference evidence="2" key="1">
    <citation type="submission" date="2009-01" db="EMBL/GenBank/DDBJ databases">
        <authorList>
            <person name="Qin X."/>
            <person name="Bachman B."/>
            <person name="Battles P."/>
            <person name="Bell A."/>
            <person name="Bess C."/>
            <person name="Bickham C."/>
            <person name="Chaboub L."/>
            <person name="Chen D."/>
            <person name="Coyle M."/>
            <person name="Deiros D.R."/>
            <person name="Dinh H."/>
            <person name="Forbes L."/>
            <person name="Fowler G."/>
            <person name="Francisco L."/>
            <person name="Fu Q."/>
            <person name="Gubbala S."/>
            <person name="Hale W."/>
            <person name="Han Y."/>
            <person name="Hemphill L."/>
            <person name="Highlander S.K."/>
            <person name="Hirani K."/>
            <person name="Hogues M."/>
            <person name="Jackson L."/>
            <person name="Jakkamsetti A."/>
            <person name="Javaid M."/>
            <person name="Jiang H."/>
            <person name="Korchina V."/>
            <person name="Kovar C."/>
            <person name="Lara F."/>
            <person name="Lee S."/>
            <person name="Mata R."/>
            <person name="Mathew T."/>
            <person name="Moen C."/>
            <person name="Morales K."/>
            <person name="Munidasa M."/>
            <person name="Nazareth L."/>
            <person name="Ngo R."/>
            <person name="Nguyen L."/>
            <person name="Okwuonu G."/>
            <person name="Ongeri F."/>
            <person name="Patil S."/>
            <person name="Petrosino J."/>
            <person name="Pham C."/>
            <person name="Pham P."/>
            <person name="Pu L.-L."/>
            <person name="Puazo M."/>
            <person name="Raj R."/>
            <person name="Reid J."/>
            <person name="Rouhana J."/>
            <person name="Saada N."/>
            <person name="Shang Y."/>
            <person name="Simmons D."/>
            <person name="Thornton R."/>
            <person name="Warren J."/>
            <person name="Weissenberger G."/>
            <person name="Zhang J."/>
            <person name="Zhang L."/>
            <person name="Zhou C."/>
            <person name="Zhu D."/>
            <person name="Muzny D."/>
            <person name="Worley K."/>
            <person name="Gibbs R."/>
        </authorList>
    </citation>
    <scope>NUCLEOTIDE SEQUENCE [LARGE SCALE GENOMIC DNA]</scope>
    <source>
        <strain evidence="2">DSM 44291</strain>
    </source>
</reference>
<dbReference type="STRING" id="525263.HMPREF0298_0431"/>
<name>C0XPR1_CORLD</name>
<proteinExistence type="predicted"/>
<evidence type="ECO:0000256" key="1">
    <source>
        <dbReference type="SAM" id="SignalP"/>
    </source>
</evidence>
<dbReference type="AlphaFoldDB" id="C0XPR1"/>
<organism evidence="2 3">
    <name type="scientific">Corynebacterium lipophiloflavum (strain ATCC 700352 / DSM 44291 / CCUG 37336 / JCM 10383 / DMMZ 1944)</name>
    <dbReference type="NCBI Taxonomy" id="525263"/>
    <lineage>
        <taxon>Bacteria</taxon>
        <taxon>Bacillati</taxon>
        <taxon>Actinomycetota</taxon>
        <taxon>Actinomycetes</taxon>
        <taxon>Mycobacteriales</taxon>
        <taxon>Corynebacteriaceae</taxon>
        <taxon>Corynebacterium</taxon>
    </lineage>
</organism>
<protein>
    <submittedName>
        <fullName evidence="2">Uncharacterized protein</fullName>
    </submittedName>
</protein>
<dbReference type="EMBL" id="ACHJ01000029">
    <property type="protein sequence ID" value="EEI17743.1"/>
    <property type="molecule type" value="Genomic_DNA"/>
</dbReference>
<dbReference type="HOGENOM" id="CLU_1575845_0_0_11"/>
<keyword evidence="3" id="KW-1185">Reference proteome</keyword>
<gene>
    <name evidence="2" type="ORF">HMPREF0298_0431</name>
</gene>
<evidence type="ECO:0000313" key="3">
    <source>
        <dbReference type="Proteomes" id="UP000006196"/>
    </source>
</evidence>
<sequence>MKACFRAVATIVPVVVVAGCSAPEEASSEPETVTLTTTVGAKPAPENTAVPQTKEASQVGGFCGTAGDDIEINASSATSCEFALAMYDAAISAEYQMRSVDPNDSTAPKAAMARGLQVASPVTGQTYTINCMKSSAGGSLIYTQPGDDTVGATLNGPTPGYWHSDRAPA</sequence>
<dbReference type="Proteomes" id="UP000006196">
    <property type="component" value="Unassembled WGS sequence"/>
</dbReference>
<dbReference type="OrthoDB" id="4428058at2"/>
<keyword evidence="1" id="KW-0732">Signal</keyword>
<accession>C0XPR1</accession>
<comment type="caution">
    <text evidence="2">The sequence shown here is derived from an EMBL/GenBank/DDBJ whole genome shotgun (WGS) entry which is preliminary data.</text>
</comment>
<evidence type="ECO:0000313" key="2">
    <source>
        <dbReference type="EMBL" id="EEI17743.1"/>
    </source>
</evidence>
<feature type="chain" id="PRO_5038914134" evidence="1">
    <location>
        <begin position="19"/>
        <end position="169"/>
    </location>
</feature>